<keyword evidence="1" id="KW-1133">Transmembrane helix</keyword>
<evidence type="ECO:0000256" key="2">
    <source>
        <dbReference type="SAM" id="SignalP"/>
    </source>
</evidence>
<sequence length="117" mass="11512">MRRLTLALSGLIGAMGVAAAAGASHGDSRNLGAIAAIGLAHGPALLALGLAGRGRLPAIAATLLAMGTIIFAGDLGMREWLGHSLFPGAAPLGGLGMIGGWLAIVLVGLAWNGPDRN</sequence>
<dbReference type="InterPro" id="IPR006696">
    <property type="entry name" value="DUF423"/>
</dbReference>
<keyword evidence="1" id="KW-0812">Transmembrane</keyword>
<protein>
    <submittedName>
        <fullName evidence="3">DUF423 domain-containing protein</fullName>
    </submittedName>
</protein>
<proteinExistence type="predicted"/>
<evidence type="ECO:0000313" key="4">
    <source>
        <dbReference type="Proteomes" id="UP000315364"/>
    </source>
</evidence>
<dbReference type="KEGG" id="dea:FPZ08_08910"/>
<feature type="chain" id="PRO_5022668822" evidence="2">
    <location>
        <begin position="21"/>
        <end position="117"/>
    </location>
</feature>
<accession>A0A5B8LYL7</accession>
<feature type="transmembrane region" description="Helical" evidence="1">
    <location>
        <begin position="30"/>
        <end position="51"/>
    </location>
</feature>
<keyword evidence="4" id="KW-1185">Reference proteome</keyword>
<dbReference type="Proteomes" id="UP000315364">
    <property type="component" value="Chromosome"/>
</dbReference>
<dbReference type="EMBL" id="CP042304">
    <property type="protein sequence ID" value="QDZ13233.1"/>
    <property type="molecule type" value="Genomic_DNA"/>
</dbReference>
<feature type="signal peptide" evidence="2">
    <location>
        <begin position="1"/>
        <end position="20"/>
    </location>
</feature>
<keyword evidence="2" id="KW-0732">Signal</keyword>
<gene>
    <name evidence="3" type="ORF">FPZ08_08910</name>
</gene>
<name>A0A5B8LYL7_9HYPH</name>
<dbReference type="AlphaFoldDB" id="A0A5B8LYL7"/>
<evidence type="ECO:0000313" key="3">
    <source>
        <dbReference type="EMBL" id="QDZ13233.1"/>
    </source>
</evidence>
<dbReference type="Pfam" id="PF04241">
    <property type="entry name" value="DUF423"/>
    <property type="match status" value="1"/>
</dbReference>
<organism evidence="3 4">
    <name type="scientific">Devosia ginsengisoli</name>
    <dbReference type="NCBI Taxonomy" id="400770"/>
    <lineage>
        <taxon>Bacteria</taxon>
        <taxon>Pseudomonadati</taxon>
        <taxon>Pseudomonadota</taxon>
        <taxon>Alphaproteobacteria</taxon>
        <taxon>Hyphomicrobiales</taxon>
        <taxon>Devosiaceae</taxon>
        <taxon>Devosia</taxon>
    </lineage>
</organism>
<evidence type="ECO:0000256" key="1">
    <source>
        <dbReference type="SAM" id="Phobius"/>
    </source>
</evidence>
<feature type="transmembrane region" description="Helical" evidence="1">
    <location>
        <begin position="58"/>
        <end position="77"/>
    </location>
</feature>
<feature type="transmembrane region" description="Helical" evidence="1">
    <location>
        <begin position="89"/>
        <end position="111"/>
    </location>
</feature>
<reference evidence="3 4" key="1">
    <citation type="submission" date="2019-07" db="EMBL/GenBank/DDBJ databases">
        <title>Full genome sequence of Devosia sp. Gsoil 520.</title>
        <authorList>
            <person name="Im W.-T."/>
        </authorList>
    </citation>
    <scope>NUCLEOTIDE SEQUENCE [LARGE SCALE GENOMIC DNA]</scope>
    <source>
        <strain evidence="3 4">Gsoil 520</strain>
    </source>
</reference>
<keyword evidence="1" id="KW-0472">Membrane</keyword>